<reference evidence="1" key="1">
    <citation type="submission" date="2022-02" db="EMBL/GenBank/DDBJ databases">
        <title>Plant Genome Project.</title>
        <authorList>
            <person name="Zhang R.-G."/>
        </authorList>
    </citation>
    <scope>NUCLEOTIDE SEQUENCE</scope>
    <source>
        <strain evidence="1">AT1</strain>
    </source>
</reference>
<name>A0ACC0LFM6_RHOML</name>
<evidence type="ECO:0000313" key="2">
    <source>
        <dbReference type="Proteomes" id="UP001062846"/>
    </source>
</evidence>
<dbReference type="Proteomes" id="UP001062846">
    <property type="component" value="Chromosome 12"/>
</dbReference>
<sequence>MAVAACAYDVFLSFRGKDTGKTFTDHLYVALVQAGCHTFRDDDEIVRGEDIESELQKAIEQSRISVVVFSKTYACSRWCLDELVKILHRKKTSRHEVLPIFYDVGPSDVRKQTGSFAEAFTRHELQLGTETNERNDEWMKKLEHWRAALRDVSNLAGMVLQNEFDGHEAKFIQKIVNVIRDKLNRRDLSISPFLVGILPRVRIINLWIQDGAMDASMIAICGMGGIGKTTIAKFVYNLNRENFDGSSFLANIRQRSQEPNGLVKLQQQLISDIGKEQKLNCVDEGIIKIANAISCKRLLLLLDDVDQGDQLQAVFGMRRLFSPGSKIIVTTRHERLLNPREVHEVHQVSPLNNEDSLELFSLHAFGQAHPIDGFLEYAMRVVHYCGGLPLALQVLGSSLSGRSEDVWISALKKLEAIPDGQILRTLMISYDCLQDDHDKELFLHIACFFVGRDRDWTINILDECDFYTTIGIQNLKDMCLLTIDVFNKLEMHKLLQDMGREIVRQESPKELGSRTRLWRDNDSFKVLREKSGTYKIEGLILDMHKIEENMPSTTRSSVDGGKSNKDGETLDKTFLSDKTSARNSNTSKHVVINAFSDMDNLKLLQLNYVQISGPFKKFPNKLRWLCWHGFPLRTIPSDFPMVSLVALDLQYGNFKRVWEGTKFCKTLKILDLSHSQELTKTPDFSGVPNLEELILEDCVNLVKIHESIEKLEGLILLNLEDCKNLKQLPHNICMLKSLKTLIISGCSNLDWWPTEGRKIGSLKVLHTFGVRVKQSASEVVKSWQGIIRSPISKPRKSPDISYFQLPRSLVKLSLAGSNLFNDDFPLDFSNMPFLEYLDLSSNNICSLPESVRDLTGLRELLVDSCKRLTSLTGVSNVGLKRLSVKECPSLQKVSYQSTLSGPLTINCRDCGNLVEVEGHFKFESMSAADLENLKAWGFSNVEAVVPWYIMSARDRERVEWLPFQKLFEGGVFSYFLPGDEIPSVFSIKANGSSLSFLVPSRAHYEIQGFVICCIYTTWKNTLRDSDFFAPFATMIDNKTKHVKCEHIPVNIGIPKTNENMIWISHWNYRDLLDGGDEVVVSVLPTGFNVGPNGEKGRSTFEVKEVGVIFLYERQGEVATHETFAYKDMVPGDLSLQEMPYSIGGRNVAGRERHSSGGPHTLTR</sequence>
<accession>A0ACC0LFM6</accession>
<comment type="caution">
    <text evidence="1">The sequence shown here is derived from an EMBL/GenBank/DDBJ whole genome shotgun (WGS) entry which is preliminary data.</text>
</comment>
<evidence type="ECO:0000313" key="1">
    <source>
        <dbReference type="EMBL" id="KAI8526948.1"/>
    </source>
</evidence>
<protein>
    <submittedName>
        <fullName evidence="1">Uncharacterized protein</fullName>
    </submittedName>
</protein>
<gene>
    <name evidence="1" type="ORF">RHMOL_Rhmol12G0038400</name>
</gene>
<keyword evidence="2" id="KW-1185">Reference proteome</keyword>
<dbReference type="EMBL" id="CM046399">
    <property type="protein sequence ID" value="KAI8526948.1"/>
    <property type="molecule type" value="Genomic_DNA"/>
</dbReference>
<organism evidence="1 2">
    <name type="scientific">Rhododendron molle</name>
    <name type="common">Chinese azalea</name>
    <name type="synonym">Azalea mollis</name>
    <dbReference type="NCBI Taxonomy" id="49168"/>
    <lineage>
        <taxon>Eukaryota</taxon>
        <taxon>Viridiplantae</taxon>
        <taxon>Streptophyta</taxon>
        <taxon>Embryophyta</taxon>
        <taxon>Tracheophyta</taxon>
        <taxon>Spermatophyta</taxon>
        <taxon>Magnoliopsida</taxon>
        <taxon>eudicotyledons</taxon>
        <taxon>Gunneridae</taxon>
        <taxon>Pentapetalae</taxon>
        <taxon>asterids</taxon>
        <taxon>Ericales</taxon>
        <taxon>Ericaceae</taxon>
        <taxon>Ericoideae</taxon>
        <taxon>Rhodoreae</taxon>
        <taxon>Rhododendron</taxon>
    </lineage>
</organism>
<proteinExistence type="predicted"/>